<accession>A0A9D1TUT3</accession>
<evidence type="ECO:0000313" key="1">
    <source>
        <dbReference type="EMBL" id="HIW07576.1"/>
    </source>
</evidence>
<reference evidence="1" key="1">
    <citation type="journal article" date="2021" name="PeerJ">
        <title>Extensive microbial diversity within the chicken gut microbiome revealed by metagenomics and culture.</title>
        <authorList>
            <person name="Gilroy R."/>
            <person name="Ravi A."/>
            <person name="Getino M."/>
            <person name="Pursley I."/>
            <person name="Horton D.L."/>
            <person name="Alikhan N.F."/>
            <person name="Baker D."/>
            <person name="Gharbi K."/>
            <person name="Hall N."/>
            <person name="Watson M."/>
            <person name="Adriaenssens E.M."/>
            <person name="Foster-Nyarko E."/>
            <person name="Jarju S."/>
            <person name="Secka A."/>
            <person name="Antonio M."/>
            <person name="Oren A."/>
            <person name="Chaudhuri R.R."/>
            <person name="La Ragione R."/>
            <person name="Hildebrand F."/>
            <person name="Pallen M.J."/>
        </authorList>
    </citation>
    <scope>NUCLEOTIDE SEQUENCE</scope>
    <source>
        <strain evidence="1">CHK160-9182</strain>
    </source>
</reference>
<dbReference type="Pfam" id="PF04229">
    <property type="entry name" value="GrpB"/>
    <property type="match status" value="1"/>
</dbReference>
<dbReference type="InterPro" id="IPR043519">
    <property type="entry name" value="NT_sf"/>
</dbReference>
<dbReference type="Gene3D" id="3.30.460.10">
    <property type="entry name" value="Beta Polymerase, domain 2"/>
    <property type="match status" value="1"/>
</dbReference>
<sequence length="80" mass="9390">MVKHRTPEINLHIFAPNYPEHLRHLLFRDWLKAHPEDYEQYAAAKNLARNGAITTEIYNQQKSAVVKAIYDKIFTALQNI</sequence>
<organism evidence="1 2">
    <name type="scientific">Candidatus Ignatzschineria merdigallinarum</name>
    <dbReference type="NCBI Taxonomy" id="2838621"/>
    <lineage>
        <taxon>Bacteria</taxon>
        <taxon>Pseudomonadati</taxon>
        <taxon>Pseudomonadota</taxon>
        <taxon>Gammaproteobacteria</taxon>
        <taxon>Cardiobacteriales</taxon>
        <taxon>Ignatzschineriaceae</taxon>
        <taxon>Ignatzschineria</taxon>
    </lineage>
</organism>
<name>A0A9D1TUT3_9GAMM</name>
<gene>
    <name evidence="1" type="ORF">H9889_09680</name>
</gene>
<dbReference type="PANTHER" id="PTHR34822">
    <property type="entry name" value="GRPB DOMAIN PROTEIN (AFU_ORTHOLOGUE AFUA_1G01530)"/>
    <property type="match status" value="1"/>
</dbReference>
<proteinExistence type="predicted"/>
<comment type="caution">
    <text evidence="1">The sequence shown here is derived from an EMBL/GenBank/DDBJ whole genome shotgun (WGS) entry which is preliminary data.</text>
</comment>
<protein>
    <submittedName>
        <fullName evidence="1">GrpB family protein</fullName>
    </submittedName>
</protein>
<dbReference type="InterPro" id="IPR007344">
    <property type="entry name" value="GrpB/CoaE"/>
</dbReference>
<dbReference type="SUPFAM" id="SSF81301">
    <property type="entry name" value="Nucleotidyltransferase"/>
    <property type="match status" value="1"/>
</dbReference>
<dbReference type="PANTHER" id="PTHR34822:SF1">
    <property type="entry name" value="GRPB FAMILY PROTEIN"/>
    <property type="match status" value="1"/>
</dbReference>
<reference evidence="1" key="2">
    <citation type="submission" date="2021-04" db="EMBL/GenBank/DDBJ databases">
        <authorList>
            <person name="Gilroy R."/>
        </authorList>
    </citation>
    <scope>NUCLEOTIDE SEQUENCE</scope>
    <source>
        <strain evidence="1">CHK160-9182</strain>
    </source>
</reference>
<evidence type="ECO:0000313" key="2">
    <source>
        <dbReference type="Proteomes" id="UP000823934"/>
    </source>
</evidence>
<dbReference type="AlphaFoldDB" id="A0A9D1TUT3"/>
<dbReference type="EMBL" id="DXHP01000209">
    <property type="protein sequence ID" value="HIW07576.1"/>
    <property type="molecule type" value="Genomic_DNA"/>
</dbReference>
<dbReference type="Proteomes" id="UP000823934">
    <property type="component" value="Unassembled WGS sequence"/>
</dbReference>